<organism evidence="2 3">
    <name type="scientific">Mycoplasmopsis citelli</name>
    <dbReference type="NCBI Taxonomy" id="171281"/>
    <lineage>
        <taxon>Bacteria</taxon>
        <taxon>Bacillati</taxon>
        <taxon>Mycoplasmatota</taxon>
        <taxon>Mycoplasmoidales</taxon>
        <taxon>Metamycoplasmataceae</taxon>
        <taxon>Mycoplasmopsis</taxon>
    </lineage>
</organism>
<evidence type="ECO:0000313" key="3">
    <source>
        <dbReference type="Proteomes" id="UP000290985"/>
    </source>
</evidence>
<reference evidence="2 3" key="1">
    <citation type="submission" date="2019-01" db="EMBL/GenBank/DDBJ databases">
        <authorList>
            <consortium name="Pathogen Informatics"/>
        </authorList>
    </citation>
    <scope>NUCLEOTIDE SEQUENCE [LARGE SCALE GENOMIC DNA]</scope>
    <source>
        <strain evidence="2 3">NCTC10181</strain>
    </source>
</reference>
<evidence type="ECO:0000256" key="1">
    <source>
        <dbReference type="SAM" id="Phobius"/>
    </source>
</evidence>
<dbReference type="OrthoDB" id="401334at2"/>
<dbReference type="EMBL" id="LR215036">
    <property type="protein sequence ID" value="VEU74729.1"/>
    <property type="molecule type" value="Genomic_DNA"/>
</dbReference>
<accession>A0A449B289</accession>
<protein>
    <submittedName>
        <fullName evidence="2">Uncharacterized protein</fullName>
    </submittedName>
</protein>
<gene>
    <name evidence="2" type="ORF">NCTC10181_00589</name>
</gene>
<keyword evidence="1" id="KW-0472">Membrane</keyword>
<name>A0A449B289_9BACT</name>
<sequence length="65" mass="7400">MNDKSKRNKKRKILIVFLIVLTILFLATVAVCCAYIGDFLVYQNSADDGKLLTYAQRTKGIFGIW</sequence>
<keyword evidence="1" id="KW-0812">Transmembrane</keyword>
<keyword evidence="3" id="KW-1185">Reference proteome</keyword>
<evidence type="ECO:0000313" key="2">
    <source>
        <dbReference type="EMBL" id="VEU74729.1"/>
    </source>
</evidence>
<keyword evidence="1" id="KW-1133">Transmembrane helix</keyword>
<proteinExistence type="predicted"/>
<dbReference type="RefSeq" id="WP_129725535.1">
    <property type="nucleotide sequence ID" value="NZ_CP101807.1"/>
</dbReference>
<dbReference type="Proteomes" id="UP000290985">
    <property type="component" value="Chromosome"/>
</dbReference>
<dbReference type="AlphaFoldDB" id="A0A449B289"/>
<dbReference type="KEGG" id="mcit:NCTC10181_00589"/>
<feature type="transmembrane region" description="Helical" evidence="1">
    <location>
        <begin position="12"/>
        <end position="37"/>
    </location>
</feature>